<dbReference type="OrthoDB" id="369343at2"/>
<evidence type="ECO:0000313" key="12">
    <source>
        <dbReference type="EMBL" id="KGE72638.1"/>
    </source>
</evidence>
<evidence type="ECO:0000259" key="11">
    <source>
        <dbReference type="PROSITE" id="PS50885"/>
    </source>
</evidence>
<keyword evidence="6 9" id="KW-0472">Membrane</keyword>
<dbReference type="CDD" id="cd06225">
    <property type="entry name" value="HAMP"/>
    <property type="match status" value="1"/>
</dbReference>
<proteinExistence type="inferred from homology"/>
<evidence type="ECO:0000256" key="6">
    <source>
        <dbReference type="ARBA" id="ARBA00023136"/>
    </source>
</evidence>
<dbReference type="GO" id="GO:0006935">
    <property type="term" value="P:chemotaxis"/>
    <property type="evidence" value="ECO:0007669"/>
    <property type="project" value="UniProtKB-KW"/>
</dbReference>
<evidence type="ECO:0008006" key="14">
    <source>
        <dbReference type="Google" id="ProtNLM"/>
    </source>
</evidence>
<evidence type="ECO:0000256" key="4">
    <source>
        <dbReference type="ARBA" id="ARBA00022692"/>
    </source>
</evidence>
<protein>
    <recommendedName>
        <fullName evidence="14">Chemotaxis protein</fullName>
    </recommendedName>
</protein>
<dbReference type="PROSITE" id="PS50111">
    <property type="entry name" value="CHEMOTAXIS_TRANSDUC_2"/>
    <property type="match status" value="1"/>
</dbReference>
<dbReference type="Pfam" id="PF00015">
    <property type="entry name" value="MCPsignal"/>
    <property type="match status" value="1"/>
</dbReference>
<evidence type="ECO:0000256" key="5">
    <source>
        <dbReference type="ARBA" id="ARBA00022989"/>
    </source>
</evidence>
<comment type="similarity">
    <text evidence="7">Belongs to the methyl-accepting chemotaxis (MCP) protein family.</text>
</comment>
<dbReference type="RefSeq" id="WP_037546882.1">
    <property type="nucleotide sequence ID" value="NZ_JNUP01000049.1"/>
</dbReference>
<keyword evidence="13" id="KW-1185">Reference proteome</keyword>
<dbReference type="Gene3D" id="1.10.287.950">
    <property type="entry name" value="Methyl-accepting chemotaxis protein"/>
    <property type="match status" value="1"/>
</dbReference>
<feature type="domain" description="HAMP" evidence="11">
    <location>
        <begin position="307"/>
        <end position="361"/>
    </location>
</feature>
<evidence type="ECO:0000259" key="10">
    <source>
        <dbReference type="PROSITE" id="PS50111"/>
    </source>
</evidence>
<evidence type="ECO:0000256" key="9">
    <source>
        <dbReference type="SAM" id="Phobius"/>
    </source>
</evidence>
<dbReference type="SMART" id="SM00304">
    <property type="entry name" value="HAMP"/>
    <property type="match status" value="1"/>
</dbReference>
<dbReference type="STRING" id="1480694.DC28_06170"/>
<feature type="transmembrane region" description="Helical" evidence="9">
    <location>
        <begin position="7"/>
        <end position="29"/>
    </location>
</feature>
<organism evidence="12 13">
    <name type="scientific">Spirochaeta lutea</name>
    <dbReference type="NCBI Taxonomy" id="1480694"/>
    <lineage>
        <taxon>Bacteria</taxon>
        <taxon>Pseudomonadati</taxon>
        <taxon>Spirochaetota</taxon>
        <taxon>Spirochaetia</taxon>
        <taxon>Spirochaetales</taxon>
        <taxon>Spirochaetaceae</taxon>
        <taxon>Spirochaeta</taxon>
    </lineage>
</organism>
<sequence>MGIRARISLIAGTIAVLVLGGLISTLTLMSRSRLLETATHDIRQTASAAAGDIDRWEEVITTAARTMTGIPGVRAMDAQAHGQAFTGGFQALDTYAYTLYSIDDQGSVFITQDGERGSGSRADRVYFTEAMQGRAVARQVLMGRSLTPPAPAVAYGFPIMAPGEQSLRRGGIAGVLLVASRLTEMSQIVANYTLEGGQTFIVNDQGLLIAHSDSGELSSDDLVDYSQQPAVARWFGDDSDAQEVFTYTREGRRMMSIARRAENGWWVFLEADEEFITGAAEEITRVGVSLALGGMVLLVAVLYLVTWFSLKPLGVLQARLEEFAAGGGDLQARLEIQRRDEVGRVAEAFNRFVASLGGLIAEAKGSIREADSQRIEVGARAAETSASSEEIAATVRSVRQQIEQLSGQALESHQTAQEIAREGEELSGRVSDQASAVEQSSASVEEMIASIQSVTRTTQEKAQALETLQGTTAQGRGEIQATTEKVDELTGAIEQLQDAILVINNIASQTNILSMNAAIEAAHAGESGKGFAVVAEEIRALAESAAENAKEIEASLRKNSQDIQSLKVFTDSVDAFYGDIETQITQVHQAFDEIARAMEELSTGAQEIGRAVVSLRETTSAVEASSDRITRGGTRIAESAGRTNQVSSQVLDSMSEIDLGTSEISTAMQNLNASVVTLSEHIARVAQLMETFRTSV</sequence>
<dbReference type="EMBL" id="JNUP01000049">
    <property type="protein sequence ID" value="KGE72638.1"/>
    <property type="molecule type" value="Genomic_DNA"/>
</dbReference>
<dbReference type="GO" id="GO:0007165">
    <property type="term" value="P:signal transduction"/>
    <property type="evidence" value="ECO:0007669"/>
    <property type="project" value="UniProtKB-KW"/>
</dbReference>
<keyword evidence="8" id="KW-0807">Transducer</keyword>
<evidence type="ECO:0000256" key="7">
    <source>
        <dbReference type="ARBA" id="ARBA00029447"/>
    </source>
</evidence>
<evidence type="ECO:0000313" key="13">
    <source>
        <dbReference type="Proteomes" id="UP000029692"/>
    </source>
</evidence>
<dbReference type="GO" id="GO:0005886">
    <property type="term" value="C:plasma membrane"/>
    <property type="evidence" value="ECO:0007669"/>
    <property type="project" value="UniProtKB-SubCell"/>
</dbReference>
<dbReference type="InterPro" id="IPR033479">
    <property type="entry name" value="dCache_1"/>
</dbReference>
<dbReference type="Gene3D" id="3.30.450.20">
    <property type="entry name" value="PAS domain"/>
    <property type="match status" value="1"/>
</dbReference>
<dbReference type="SUPFAM" id="SSF58104">
    <property type="entry name" value="Methyl-accepting chemotaxis protein (MCP) signaling domain"/>
    <property type="match status" value="1"/>
</dbReference>
<feature type="domain" description="Methyl-accepting transducer" evidence="10">
    <location>
        <begin position="408"/>
        <end position="630"/>
    </location>
</feature>
<dbReference type="Pfam" id="PF02743">
    <property type="entry name" value="dCache_1"/>
    <property type="match status" value="1"/>
</dbReference>
<gene>
    <name evidence="12" type="ORF">DC28_06170</name>
</gene>
<dbReference type="GO" id="GO:0004888">
    <property type="term" value="F:transmembrane signaling receptor activity"/>
    <property type="evidence" value="ECO:0007669"/>
    <property type="project" value="TreeGrafter"/>
</dbReference>
<name>A0A098QYW5_9SPIO</name>
<evidence type="ECO:0000256" key="3">
    <source>
        <dbReference type="ARBA" id="ARBA00022500"/>
    </source>
</evidence>
<keyword evidence="2" id="KW-1003">Cell membrane</keyword>
<dbReference type="InterPro" id="IPR003660">
    <property type="entry name" value="HAMP_dom"/>
</dbReference>
<keyword evidence="4 9" id="KW-0812">Transmembrane</keyword>
<dbReference type="SMART" id="SM00283">
    <property type="entry name" value="MA"/>
    <property type="match status" value="1"/>
</dbReference>
<evidence type="ECO:0000256" key="8">
    <source>
        <dbReference type="PROSITE-ProRule" id="PRU00284"/>
    </source>
</evidence>
<dbReference type="Proteomes" id="UP000029692">
    <property type="component" value="Unassembled WGS sequence"/>
</dbReference>
<reference evidence="12 13" key="1">
    <citation type="submission" date="2014-05" db="EMBL/GenBank/DDBJ databases">
        <title>De novo Genome Sequence of Spirocheata sp.</title>
        <authorList>
            <person name="Shivani Y."/>
            <person name="Subhash Y."/>
            <person name="Tushar L."/>
            <person name="Sasikala C."/>
            <person name="Ramana C.V."/>
        </authorList>
    </citation>
    <scope>NUCLEOTIDE SEQUENCE [LARGE SCALE GENOMIC DNA]</scope>
    <source>
        <strain evidence="12 13">JC230</strain>
    </source>
</reference>
<keyword evidence="5 9" id="KW-1133">Transmembrane helix</keyword>
<dbReference type="eggNOG" id="COG0840">
    <property type="taxonomic scope" value="Bacteria"/>
</dbReference>
<dbReference type="PROSITE" id="PS50885">
    <property type="entry name" value="HAMP"/>
    <property type="match status" value="1"/>
</dbReference>
<evidence type="ECO:0000256" key="1">
    <source>
        <dbReference type="ARBA" id="ARBA00004651"/>
    </source>
</evidence>
<comment type="caution">
    <text evidence="12">The sequence shown here is derived from an EMBL/GenBank/DDBJ whole genome shotgun (WGS) entry which is preliminary data.</text>
</comment>
<evidence type="ECO:0000256" key="2">
    <source>
        <dbReference type="ARBA" id="ARBA00022475"/>
    </source>
</evidence>
<dbReference type="PANTHER" id="PTHR43531:SF11">
    <property type="entry name" value="METHYL-ACCEPTING CHEMOTAXIS PROTEIN 3"/>
    <property type="match status" value="1"/>
</dbReference>
<dbReference type="Gene3D" id="6.10.340.10">
    <property type="match status" value="1"/>
</dbReference>
<keyword evidence="3" id="KW-0145">Chemotaxis</keyword>
<comment type="subcellular location">
    <subcellularLocation>
        <location evidence="1">Cell membrane</location>
        <topology evidence="1">Multi-pass membrane protein</topology>
    </subcellularLocation>
</comment>
<dbReference type="PANTHER" id="PTHR43531">
    <property type="entry name" value="PROTEIN ICFG"/>
    <property type="match status" value="1"/>
</dbReference>
<dbReference type="AlphaFoldDB" id="A0A098QYW5"/>
<dbReference type="Pfam" id="PF00672">
    <property type="entry name" value="HAMP"/>
    <property type="match status" value="1"/>
</dbReference>
<dbReference type="InterPro" id="IPR004089">
    <property type="entry name" value="MCPsignal_dom"/>
</dbReference>
<accession>A0A098QYW5</accession>
<dbReference type="InterPro" id="IPR051310">
    <property type="entry name" value="MCP_chemotaxis"/>
</dbReference>